<evidence type="ECO:0000313" key="1">
    <source>
        <dbReference type="EMBL" id="TFK72224.1"/>
    </source>
</evidence>
<dbReference type="Proteomes" id="UP000308600">
    <property type="component" value="Unassembled WGS sequence"/>
</dbReference>
<proteinExistence type="predicted"/>
<dbReference type="EMBL" id="ML208288">
    <property type="protein sequence ID" value="TFK72224.1"/>
    <property type="molecule type" value="Genomic_DNA"/>
</dbReference>
<gene>
    <name evidence="1" type="ORF">BDN72DRAFT_876665</name>
</gene>
<sequence>MTVKPTGYASKRSHQWDQSVTRLLDVDPSRPSRVLNGDVRPSEAHEAIANDDSAPLIMPKPFLLRLLEIDEKRNLKQTMGAPLDLPKALGVRVIQKSEIDTPGNFPGATDRDILKFDGRLSVVLMIGHARVNATTEVYLLQICVIVVTVPVVLADQLTYREHKATMKNFPLIPMSKACECYVFPALIKAETFPGRGQATWFLRRSRPGIMGIGVVSSDESSQGLNAFGVCPAWKCQEVELGSMEGPPKLLPLMCLVAVEGRTIISGKLSAEITFWENQVMEGGRRWAKKNKEFNGVAELLMFRSPLSVARSRATGSAFPGQAAQSTLSKEAAVSSIGNYTVSRSAMIGGWVQESRGKQRTTAGSLTLGSVILSGYCTASNSIYAGSIREILPDCQLSNLSPFFPWQDSAARDRHVCRFDLLVAQGKFTWVLEPSPERPMAGKQKTPLLVILLGNPVVRPGPSAKWPTQPYPELYTVQHPPSSDVYVASTLRDHVQQSRTLSGINIFPITTILISTGATDVPA</sequence>
<evidence type="ECO:0000313" key="2">
    <source>
        <dbReference type="Proteomes" id="UP000308600"/>
    </source>
</evidence>
<protein>
    <submittedName>
        <fullName evidence="1">Uncharacterized protein</fullName>
    </submittedName>
</protein>
<accession>A0ACD3B3L8</accession>
<organism evidence="1 2">
    <name type="scientific">Pluteus cervinus</name>
    <dbReference type="NCBI Taxonomy" id="181527"/>
    <lineage>
        <taxon>Eukaryota</taxon>
        <taxon>Fungi</taxon>
        <taxon>Dikarya</taxon>
        <taxon>Basidiomycota</taxon>
        <taxon>Agaricomycotina</taxon>
        <taxon>Agaricomycetes</taxon>
        <taxon>Agaricomycetidae</taxon>
        <taxon>Agaricales</taxon>
        <taxon>Pluteineae</taxon>
        <taxon>Pluteaceae</taxon>
        <taxon>Pluteus</taxon>
    </lineage>
</organism>
<reference evidence="1 2" key="1">
    <citation type="journal article" date="2019" name="Nat. Ecol. Evol.">
        <title>Megaphylogeny resolves global patterns of mushroom evolution.</title>
        <authorList>
            <person name="Varga T."/>
            <person name="Krizsan K."/>
            <person name="Foldi C."/>
            <person name="Dima B."/>
            <person name="Sanchez-Garcia M."/>
            <person name="Sanchez-Ramirez S."/>
            <person name="Szollosi G.J."/>
            <person name="Szarkandi J.G."/>
            <person name="Papp V."/>
            <person name="Albert L."/>
            <person name="Andreopoulos W."/>
            <person name="Angelini C."/>
            <person name="Antonin V."/>
            <person name="Barry K.W."/>
            <person name="Bougher N.L."/>
            <person name="Buchanan P."/>
            <person name="Buyck B."/>
            <person name="Bense V."/>
            <person name="Catcheside P."/>
            <person name="Chovatia M."/>
            <person name="Cooper J."/>
            <person name="Damon W."/>
            <person name="Desjardin D."/>
            <person name="Finy P."/>
            <person name="Geml J."/>
            <person name="Haridas S."/>
            <person name="Hughes K."/>
            <person name="Justo A."/>
            <person name="Karasinski D."/>
            <person name="Kautmanova I."/>
            <person name="Kiss B."/>
            <person name="Kocsube S."/>
            <person name="Kotiranta H."/>
            <person name="LaButti K.M."/>
            <person name="Lechner B.E."/>
            <person name="Liimatainen K."/>
            <person name="Lipzen A."/>
            <person name="Lukacs Z."/>
            <person name="Mihaltcheva S."/>
            <person name="Morgado L.N."/>
            <person name="Niskanen T."/>
            <person name="Noordeloos M.E."/>
            <person name="Ohm R.A."/>
            <person name="Ortiz-Santana B."/>
            <person name="Ovrebo C."/>
            <person name="Racz N."/>
            <person name="Riley R."/>
            <person name="Savchenko A."/>
            <person name="Shiryaev A."/>
            <person name="Soop K."/>
            <person name="Spirin V."/>
            <person name="Szebenyi C."/>
            <person name="Tomsovsky M."/>
            <person name="Tulloss R.E."/>
            <person name="Uehling J."/>
            <person name="Grigoriev I.V."/>
            <person name="Vagvolgyi C."/>
            <person name="Papp T."/>
            <person name="Martin F.M."/>
            <person name="Miettinen O."/>
            <person name="Hibbett D.S."/>
            <person name="Nagy L.G."/>
        </authorList>
    </citation>
    <scope>NUCLEOTIDE SEQUENCE [LARGE SCALE GENOMIC DNA]</scope>
    <source>
        <strain evidence="1 2">NL-1719</strain>
    </source>
</reference>
<keyword evidence="2" id="KW-1185">Reference proteome</keyword>
<name>A0ACD3B3L8_9AGAR</name>